<evidence type="ECO:0000256" key="2">
    <source>
        <dbReference type="SAM" id="MobiDB-lite"/>
    </source>
</evidence>
<keyword evidence="3" id="KW-1133">Transmembrane helix</keyword>
<sequence>MTAAVPRPSKRTFRRLAYSTVTTALVAAAFQAGRRTRPEQPPVAQKVEKDEPPAPAAPSRRPRGRVLLAVSVLVITAGTVAAVVGELDGYACLSNPVIAADPRPTGVQGMTRVPLLTRLPYRGPRVAAGDAVKIRQPYPSMEWQREVTVRGVDDVRPATNLQPSAGRRLVSVTASEHNISRRNLNLLNMEKVWLCDADGTWYEHDAEMTKTLKVAAGGVGYDPGMRVDHRVVFQIFEHARPHRVRIGKESTDPASGDWMVG</sequence>
<evidence type="ECO:0000313" key="4">
    <source>
        <dbReference type="EMBL" id="MFD1370598.1"/>
    </source>
</evidence>
<name>A0ABW4AJ42_9ACTN</name>
<evidence type="ECO:0000256" key="1">
    <source>
        <dbReference type="ARBA" id="ARBA00022729"/>
    </source>
</evidence>
<proteinExistence type="predicted"/>
<keyword evidence="1" id="KW-0732">Signal</keyword>
<keyword evidence="3" id="KW-0812">Transmembrane</keyword>
<feature type="transmembrane region" description="Helical" evidence="3">
    <location>
        <begin position="66"/>
        <end position="85"/>
    </location>
</feature>
<organism evidence="4 5">
    <name type="scientific">Actinoplanes sichuanensis</name>
    <dbReference type="NCBI Taxonomy" id="512349"/>
    <lineage>
        <taxon>Bacteria</taxon>
        <taxon>Bacillati</taxon>
        <taxon>Actinomycetota</taxon>
        <taxon>Actinomycetes</taxon>
        <taxon>Micromonosporales</taxon>
        <taxon>Micromonosporaceae</taxon>
        <taxon>Actinoplanes</taxon>
    </lineage>
</organism>
<protein>
    <submittedName>
        <fullName evidence="4">Uncharacterized protein</fullName>
    </submittedName>
</protein>
<accession>A0ABW4AJ42</accession>
<evidence type="ECO:0000313" key="5">
    <source>
        <dbReference type="Proteomes" id="UP001597183"/>
    </source>
</evidence>
<gene>
    <name evidence="4" type="ORF">ACFQ5G_35125</name>
</gene>
<evidence type="ECO:0000256" key="3">
    <source>
        <dbReference type="SAM" id="Phobius"/>
    </source>
</evidence>
<comment type="caution">
    <text evidence="4">The sequence shown here is derived from an EMBL/GenBank/DDBJ whole genome shotgun (WGS) entry which is preliminary data.</text>
</comment>
<dbReference type="InterPro" id="IPR029050">
    <property type="entry name" value="Immunoprotect_excell_Ig-like"/>
</dbReference>
<dbReference type="EMBL" id="JBHTMK010000044">
    <property type="protein sequence ID" value="MFD1370598.1"/>
    <property type="molecule type" value="Genomic_DNA"/>
</dbReference>
<feature type="region of interest" description="Disordered" evidence="2">
    <location>
        <begin position="31"/>
        <end position="61"/>
    </location>
</feature>
<dbReference type="Gene3D" id="2.60.40.1240">
    <property type="match status" value="1"/>
</dbReference>
<dbReference type="RefSeq" id="WP_317793635.1">
    <property type="nucleotide sequence ID" value="NZ_AP028461.1"/>
</dbReference>
<keyword evidence="3" id="KW-0472">Membrane</keyword>
<dbReference type="Proteomes" id="UP001597183">
    <property type="component" value="Unassembled WGS sequence"/>
</dbReference>
<keyword evidence="5" id="KW-1185">Reference proteome</keyword>
<reference evidence="5" key="1">
    <citation type="journal article" date="2019" name="Int. J. Syst. Evol. Microbiol.">
        <title>The Global Catalogue of Microorganisms (GCM) 10K type strain sequencing project: providing services to taxonomists for standard genome sequencing and annotation.</title>
        <authorList>
            <consortium name="The Broad Institute Genomics Platform"/>
            <consortium name="The Broad Institute Genome Sequencing Center for Infectious Disease"/>
            <person name="Wu L."/>
            <person name="Ma J."/>
        </authorList>
    </citation>
    <scope>NUCLEOTIDE SEQUENCE [LARGE SCALE GENOMIC DNA]</scope>
    <source>
        <strain evidence="5">CCM 7526</strain>
    </source>
</reference>